<sequence length="319" mass="38129">MSQHGALIHPSFFEDYFIYLMLLEVILFFFLLLTLSIYWHLLTRKRVFHPNLNLILLVQPILVTIATLIRLLRHALDLIGFLDANTFQLFSFAAESFVGCSLHMTMGYALERFIAMRNLESYEQKFPTNRLGWRILFSLALFEVIEAILFFQKWAVSWVVFITSYFIHFIAIVFFIKLYFVCKQKYLAVYQKRYCTVEDRYSTLSNYKASRVMLFLAPYKSITSIFVIANYEYVAGYSLYTQTFFIFIFYYLAHFQIQGQMWLTIFYEPALRSKFLELTMSNNKIKTEQSLNNAFGKKLKYENYEQGDVYFRQFTTMWK</sequence>
<keyword evidence="1" id="KW-0812">Transmembrane</keyword>
<name>A0AAF3EZT8_9BILA</name>
<proteinExistence type="predicted"/>
<feature type="transmembrane region" description="Helical" evidence="1">
    <location>
        <begin position="158"/>
        <end position="182"/>
    </location>
</feature>
<dbReference type="WBParaSite" id="MBELARI_LOCUS1963.2">
    <property type="protein sequence ID" value="MBELARI_LOCUS1963.2"/>
    <property type="gene ID" value="MBELARI_LOCUS1963"/>
</dbReference>
<organism evidence="2 3">
    <name type="scientific">Mesorhabditis belari</name>
    <dbReference type="NCBI Taxonomy" id="2138241"/>
    <lineage>
        <taxon>Eukaryota</taxon>
        <taxon>Metazoa</taxon>
        <taxon>Ecdysozoa</taxon>
        <taxon>Nematoda</taxon>
        <taxon>Chromadorea</taxon>
        <taxon>Rhabditida</taxon>
        <taxon>Rhabditina</taxon>
        <taxon>Rhabditomorpha</taxon>
        <taxon>Rhabditoidea</taxon>
        <taxon>Rhabditidae</taxon>
        <taxon>Mesorhabditinae</taxon>
        <taxon>Mesorhabditis</taxon>
    </lineage>
</organism>
<feature type="transmembrane region" description="Helical" evidence="1">
    <location>
        <begin position="16"/>
        <end position="39"/>
    </location>
</feature>
<keyword evidence="2" id="KW-1185">Reference proteome</keyword>
<dbReference type="Proteomes" id="UP000887575">
    <property type="component" value="Unassembled WGS sequence"/>
</dbReference>
<accession>A0AAF3EZT8</accession>
<evidence type="ECO:0000313" key="2">
    <source>
        <dbReference type="Proteomes" id="UP000887575"/>
    </source>
</evidence>
<evidence type="ECO:0000313" key="3">
    <source>
        <dbReference type="WBParaSite" id="MBELARI_LOCUS1963.2"/>
    </source>
</evidence>
<reference evidence="3" key="1">
    <citation type="submission" date="2024-02" db="UniProtKB">
        <authorList>
            <consortium name="WormBaseParasite"/>
        </authorList>
    </citation>
    <scope>IDENTIFICATION</scope>
</reference>
<feature type="transmembrane region" description="Helical" evidence="1">
    <location>
        <begin position="89"/>
        <end position="110"/>
    </location>
</feature>
<keyword evidence="1" id="KW-0472">Membrane</keyword>
<evidence type="ECO:0000256" key="1">
    <source>
        <dbReference type="SAM" id="Phobius"/>
    </source>
</evidence>
<dbReference type="AlphaFoldDB" id="A0AAF3EZT8"/>
<feature type="transmembrane region" description="Helical" evidence="1">
    <location>
        <begin position="51"/>
        <end position="69"/>
    </location>
</feature>
<feature type="transmembrane region" description="Helical" evidence="1">
    <location>
        <begin position="212"/>
        <end position="231"/>
    </location>
</feature>
<keyword evidence="1" id="KW-1133">Transmembrane helix</keyword>
<protein>
    <submittedName>
        <fullName evidence="3">Uncharacterized protein</fullName>
    </submittedName>
</protein>
<feature type="transmembrane region" description="Helical" evidence="1">
    <location>
        <begin position="131"/>
        <end position="152"/>
    </location>
</feature>
<feature type="transmembrane region" description="Helical" evidence="1">
    <location>
        <begin position="237"/>
        <end position="253"/>
    </location>
</feature>